<keyword evidence="5 9" id="KW-0863">Zinc-finger</keyword>
<organism evidence="12 13">
    <name type="scientific">Salarias fasciatus</name>
    <name type="common">Jewelled blenny</name>
    <name type="synonym">Blennius fasciatus</name>
    <dbReference type="NCBI Taxonomy" id="181472"/>
    <lineage>
        <taxon>Eukaryota</taxon>
        <taxon>Metazoa</taxon>
        <taxon>Chordata</taxon>
        <taxon>Craniata</taxon>
        <taxon>Vertebrata</taxon>
        <taxon>Euteleostomi</taxon>
        <taxon>Actinopterygii</taxon>
        <taxon>Neopterygii</taxon>
        <taxon>Teleostei</taxon>
        <taxon>Neoteleostei</taxon>
        <taxon>Acanthomorphata</taxon>
        <taxon>Ovalentaria</taxon>
        <taxon>Blenniimorphae</taxon>
        <taxon>Blenniiformes</taxon>
        <taxon>Blennioidei</taxon>
        <taxon>Blenniidae</taxon>
        <taxon>Salariinae</taxon>
        <taxon>Salarias</taxon>
    </lineage>
</organism>
<dbReference type="SMART" id="SM00355">
    <property type="entry name" value="ZnF_C2H2"/>
    <property type="match status" value="3"/>
</dbReference>
<evidence type="ECO:0000313" key="12">
    <source>
        <dbReference type="Ensembl" id="ENSSFAP00005002017.1"/>
    </source>
</evidence>
<feature type="compositionally biased region" description="Polar residues" evidence="10">
    <location>
        <begin position="119"/>
        <end position="131"/>
    </location>
</feature>
<dbReference type="InterPro" id="IPR036236">
    <property type="entry name" value="Znf_C2H2_sf"/>
</dbReference>
<dbReference type="FunFam" id="3.30.160.60:FF:001442">
    <property type="entry name" value="zinc finger protein 696"/>
    <property type="match status" value="1"/>
</dbReference>
<comment type="subcellular location">
    <subcellularLocation>
        <location evidence="1">Nucleus</location>
    </subcellularLocation>
</comment>
<dbReference type="GO" id="GO:0000122">
    <property type="term" value="P:negative regulation of transcription by RNA polymerase II"/>
    <property type="evidence" value="ECO:0007669"/>
    <property type="project" value="UniProtKB-ARBA"/>
</dbReference>
<dbReference type="Gene3D" id="3.30.160.60">
    <property type="entry name" value="Classic Zinc Finger"/>
    <property type="match status" value="3"/>
</dbReference>
<reference evidence="12" key="3">
    <citation type="submission" date="2025-09" db="UniProtKB">
        <authorList>
            <consortium name="Ensembl"/>
        </authorList>
    </citation>
    <scope>IDENTIFICATION</scope>
</reference>
<feature type="domain" description="C2H2-type" evidence="11">
    <location>
        <begin position="182"/>
        <end position="209"/>
    </location>
</feature>
<evidence type="ECO:0000256" key="4">
    <source>
        <dbReference type="ARBA" id="ARBA00022737"/>
    </source>
</evidence>
<evidence type="ECO:0000256" key="9">
    <source>
        <dbReference type="PROSITE-ProRule" id="PRU00042"/>
    </source>
</evidence>
<evidence type="ECO:0000256" key="6">
    <source>
        <dbReference type="ARBA" id="ARBA00022833"/>
    </source>
</evidence>
<feature type="domain" description="C2H2-type" evidence="11">
    <location>
        <begin position="238"/>
        <end position="265"/>
    </location>
</feature>
<dbReference type="GO" id="GO:0008270">
    <property type="term" value="F:zinc ion binding"/>
    <property type="evidence" value="ECO:0007669"/>
    <property type="project" value="UniProtKB-KW"/>
</dbReference>
<keyword evidence="3" id="KW-0479">Metal-binding</keyword>
<reference evidence="12" key="1">
    <citation type="submission" date="2019-06" db="EMBL/GenBank/DDBJ databases">
        <authorList>
            <consortium name="Wellcome Sanger Institute Data Sharing"/>
        </authorList>
    </citation>
    <scope>NUCLEOTIDE SEQUENCE [LARGE SCALE GENOMIC DNA]</scope>
</reference>
<evidence type="ECO:0000256" key="8">
    <source>
        <dbReference type="ARBA" id="ARBA00023242"/>
    </source>
</evidence>
<feature type="domain" description="C2H2-type" evidence="11">
    <location>
        <begin position="210"/>
        <end position="237"/>
    </location>
</feature>
<dbReference type="PANTHER" id="PTHR23235:SF160">
    <property type="entry name" value="GASTRULA ZINC FINGER PROTEIN XLCGF7.1-LIKE-RELATED"/>
    <property type="match status" value="1"/>
</dbReference>
<dbReference type="GO" id="GO:0000981">
    <property type="term" value="F:DNA-binding transcription factor activity, RNA polymerase II-specific"/>
    <property type="evidence" value="ECO:0007669"/>
    <property type="project" value="TreeGrafter"/>
</dbReference>
<comment type="similarity">
    <text evidence="2">Belongs to the krueppel C2H2-type zinc-finger protein family.</text>
</comment>
<dbReference type="Ensembl" id="ENSSFAT00005002136.1">
    <property type="protein sequence ID" value="ENSSFAP00005002017.1"/>
    <property type="gene ID" value="ENSSFAG00005001350.1"/>
</dbReference>
<feature type="compositionally biased region" description="Basic and acidic residues" evidence="10">
    <location>
        <begin position="1"/>
        <end position="12"/>
    </location>
</feature>
<feature type="region of interest" description="Disordered" evidence="10">
    <location>
        <begin position="1"/>
        <end position="23"/>
    </location>
</feature>
<keyword evidence="13" id="KW-1185">Reference proteome</keyword>
<protein>
    <recommendedName>
        <fullName evidence="11">C2H2-type domain-containing protein</fullName>
    </recommendedName>
</protein>
<keyword evidence="4" id="KW-0677">Repeat</keyword>
<proteinExistence type="inferred from homology"/>
<keyword evidence="6" id="KW-0862">Zinc</keyword>
<evidence type="ECO:0000313" key="13">
    <source>
        <dbReference type="Proteomes" id="UP000472267"/>
    </source>
</evidence>
<keyword evidence="7" id="KW-0238">DNA-binding</keyword>
<dbReference type="FunFam" id="3.30.160.60:FF:001465">
    <property type="entry name" value="Zinc finger protein 560"/>
    <property type="match status" value="1"/>
</dbReference>
<dbReference type="AlphaFoldDB" id="A0A672F8V1"/>
<dbReference type="FunFam" id="3.30.160.60:FF:000912">
    <property type="entry name" value="Zinc finger protein 660"/>
    <property type="match status" value="1"/>
</dbReference>
<dbReference type="InterPro" id="IPR013087">
    <property type="entry name" value="Znf_C2H2_type"/>
</dbReference>
<evidence type="ECO:0000256" key="5">
    <source>
        <dbReference type="ARBA" id="ARBA00022771"/>
    </source>
</evidence>
<dbReference type="PROSITE" id="PS00028">
    <property type="entry name" value="ZINC_FINGER_C2H2_1"/>
    <property type="match status" value="2"/>
</dbReference>
<evidence type="ECO:0000256" key="7">
    <source>
        <dbReference type="ARBA" id="ARBA00023125"/>
    </source>
</evidence>
<dbReference type="PROSITE" id="PS50157">
    <property type="entry name" value="ZINC_FINGER_C2H2_2"/>
    <property type="match status" value="3"/>
</dbReference>
<dbReference type="InParanoid" id="A0A672F8V1"/>
<evidence type="ECO:0000256" key="3">
    <source>
        <dbReference type="ARBA" id="ARBA00022723"/>
    </source>
</evidence>
<evidence type="ECO:0000256" key="2">
    <source>
        <dbReference type="ARBA" id="ARBA00006991"/>
    </source>
</evidence>
<dbReference type="OMA" id="MRMFCRE"/>
<keyword evidence="8" id="KW-0539">Nucleus</keyword>
<evidence type="ECO:0000256" key="1">
    <source>
        <dbReference type="ARBA" id="ARBA00004123"/>
    </source>
</evidence>
<dbReference type="Proteomes" id="UP000472267">
    <property type="component" value="Chromosome 18"/>
</dbReference>
<feature type="region of interest" description="Disordered" evidence="10">
    <location>
        <begin position="113"/>
        <end position="152"/>
    </location>
</feature>
<evidence type="ECO:0000256" key="10">
    <source>
        <dbReference type="SAM" id="MobiDB-lite"/>
    </source>
</evidence>
<dbReference type="GO" id="GO:0005634">
    <property type="term" value="C:nucleus"/>
    <property type="evidence" value="ECO:0007669"/>
    <property type="project" value="UniProtKB-SubCell"/>
</dbReference>
<name>A0A672F8V1_SALFA</name>
<dbReference type="GO" id="GO:0000978">
    <property type="term" value="F:RNA polymerase II cis-regulatory region sequence-specific DNA binding"/>
    <property type="evidence" value="ECO:0007669"/>
    <property type="project" value="TreeGrafter"/>
</dbReference>
<evidence type="ECO:0000259" key="11">
    <source>
        <dbReference type="PROSITE" id="PS50157"/>
    </source>
</evidence>
<dbReference type="Pfam" id="PF00096">
    <property type="entry name" value="zf-C2H2"/>
    <property type="match status" value="3"/>
</dbReference>
<dbReference type="SUPFAM" id="SSF57667">
    <property type="entry name" value="beta-beta-alpha zinc fingers"/>
    <property type="match status" value="2"/>
</dbReference>
<dbReference type="PANTHER" id="PTHR23235">
    <property type="entry name" value="KRUEPPEL-LIKE TRANSCRIPTION FACTOR"/>
    <property type="match status" value="1"/>
</dbReference>
<reference evidence="12" key="2">
    <citation type="submission" date="2025-08" db="UniProtKB">
        <authorList>
            <consortium name="Ensembl"/>
        </authorList>
    </citation>
    <scope>IDENTIFICATION</scope>
</reference>
<sequence>LEADLVVKLESEDKPDENAAPLETDEFATEEDEAQLWMSGLCRDGGGPSVSYGGPPFPQIPAVFASQGGLLLDGAGSRVYSGVKSQSVLMSAARAKRRALTFACRRSQPEEGHGALSEVNCSGPSPIPQQNLHRDAASHPSHPDDQDPMAPVPTGHLYGRSGFGLVRRMRTPWRPGLGEKRFGCSFCDKTFMRFSQLKEHLRSHTGEKPYSCAQCGRSFTKQCNLIRHAVVHSGEKPYQCAMCGKCFTQRSSLKSHQKSSSSELFGVACVCIIQFYDLQRAVVCDVNG</sequence>
<accession>A0A672F8V1</accession>
<feature type="compositionally biased region" description="Basic and acidic residues" evidence="10">
    <location>
        <begin position="132"/>
        <end position="145"/>
    </location>
</feature>